<comment type="similarity">
    <text evidence="1">Belongs to the Gfa family.</text>
</comment>
<dbReference type="OMA" id="ISAGICW"/>
<keyword evidence="2" id="KW-0479">Metal-binding</keyword>
<keyword evidence="3" id="KW-0862">Zinc</keyword>
<keyword evidence="7" id="KW-1185">Reference proteome</keyword>
<evidence type="ECO:0000256" key="3">
    <source>
        <dbReference type="ARBA" id="ARBA00022833"/>
    </source>
</evidence>
<evidence type="ECO:0000256" key="4">
    <source>
        <dbReference type="ARBA" id="ARBA00023239"/>
    </source>
</evidence>
<evidence type="ECO:0000313" key="7">
    <source>
        <dbReference type="Proteomes" id="UP000005426"/>
    </source>
</evidence>
<gene>
    <name evidence="6" type="ORF">TRIATDRAFT_302346</name>
</gene>
<proteinExistence type="inferred from homology"/>
<dbReference type="GeneID" id="25782276"/>
<dbReference type="PROSITE" id="PS51891">
    <property type="entry name" value="CENP_V_GFA"/>
    <property type="match status" value="1"/>
</dbReference>
<dbReference type="KEGG" id="tatv:25782276"/>
<dbReference type="OrthoDB" id="9985472at2759"/>
<reference evidence="6 7" key="1">
    <citation type="journal article" date="2011" name="Genome Biol.">
        <title>Comparative genome sequence analysis underscores mycoparasitism as the ancestral life style of Trichoderma.</title>
        <authorList>
            <person name="Kubicek C.P."/>
            <person name="Herrera-Estrella A."/>
            <person name="Seidl-Seiboth V."/>
            <person name="Martinez D.A."/>
            <person name="Druzhinina I.S."/>
            <person name="Thon M."/>
            <person name="Zeilinger S."/>
            <person name="Casas-Flores S."/>
            <person name="Horwitz B.A."/>
            <person name="Mukherjee P.K."/>
            <person name="Mukherjee M."/>
            <person name="Kredics L."/>
            <person name="Alcaraz L.D."/>
            <person name="Aerts A."/>
            <person name="Antal Z."/>
            <person name="Atanasova L."/>
            <person name="Cervantes-Badillo M.G."/>
            <person name="Challacombe J."/>
            <person name="Chertkov O."/>
            <person name="McCluskey K."/>
            <person name="Coulpier F."/>
            <person name="Deshpande N."/>
            <person name="von Doehren H."/>
            <person name="Ebbole D.J."/>
            <person name="Esquivel-Naranjo E.U."/>
            <person name="Fekete E."/>
            <person name="Flipphi M."/>
            <person name="Glaser F."/>
            <person name="Gomez-Rodriguez E.Y."/>
            <person name="Gruber S."/>
            <person name="Han C."/>
            <person name="Henrissat B."/>
            <person name="Hermosa R."/>
            <person name="Hernandez-Onate M."/>
            <person name="Karaffa L."/>
            <person name="Kosti I."/>
            <person name="Le Crom S."/>
            <person name="Lindquist E."/>
            <person name="Lucas S."/>
            <person name="Luebeck M."/>
            <person name="Luebeck P.S."/>
            <person name="Margeot A."/>
            <person name="Metz B."/>
            <person name="Misra M."/>
            <person name="Nevalainen H."/>
            <person name="Omann M."/>
            <person name="Packer N."/>
            <person name="Perrone G."/>
            <person name="Uresti-Rivera E.E."/>
            <person name="Salamov A."/>
            <person name="Schmoll M."/>
            <person name="Seiboth B."/>
            <person name="Shapiro H."/>
            <person name="Sukno S."/>
            <person name="Tamayo-Ramos J.A."/>
            <person name="Tisch D."/>
            <person name="Wiest A."/>
            <person name="Wilkinson H.H."/>
            <person name="Zhang M."/>
            <person name="Coutinho P.M."/>
            <person name="Kenerley C.M."/>
            <person name="Monte E."/>
            <person name="Baker S.E."/>
            <person name="Grigoriev I.V."/>
        </authorList>
    </citation>
    <scope>NUCLEOTIDE SEQUENCE [LARGE SCALE GENOMIC DNA]</scope>
    <source>
        <strain evidence="7">ATCC 20476 / IMI 206040</strain>
    </source>
</reference>
<dbReference type="Proteomes" id="UP000005426">
    <property type="component" value="Unassembled WGS sequence"/>
</dbReference>
<dbReference type="PANTHER" id="PTHR33337:SF30">
    <property type="entry name" value="DUF636 DOMAIN PROTEIN (AFU_ORTHOLOGUE AFUA_1G03180)"/>
    <property type="match status" value="1"/>
</dbReference>
<dbReference type="PANTHER" id="PTHR33337">
    <property type="entry name" value="GFA DOMAIN-CONTAINING PROTEIN"/>
    <property type="match status" value="1"/>
</dbReference>
<dbReference type="SUPFAM" id="SSF51316">
    <property type="entry name" value="Mss4-like"/>
    <property type="match status" value="1"/>
</dbReference>
<comment type="caution">
    <text evidence="6">The sequence shown here is derived from an EMBL/GenBank/DDBJ whole genome shotgun (WGS) entry which is preliminary data.</text>
</comment>
<dbReference type="EMBL" id="ABDG02000027">
    <property type="protein sequence ID" value="EHK42082.1"/>
    <property type="molecule type" value="Genomic_DNA"/>
</dbReference>
<organism evidence="6 7">
    <name type="scientific">Hypocrea atroviridis (strain ATCC 20476 / IMI 206040)</name>
    <name type="common">Trichoderma atroviride</name>
    <dbReference type="NCBI Taxonomy" id="452589"/>
    <lineage>
        <taxon>Eukaryota</taxon>
        <taxon>Fungi</taxon>
        <taxon>Dikarya</taxon>
        <taxon>Ascomycota</taxon>
        <taxon>Pezizomycotina</taxon>
        <taxon>Sordariomycetes</taxon>
        <taxon>Hypocreomycetidae</taxon>
        <taxon>Hypocreales</taxon>
        <taxon>Hypocreaceae</taxon>
        <taxon>Trichoderma</taxon>
    </lineage>
</organism>
<feature type="domain" description="CENP-V/GFA" evidence="5">
    <location>
        <begin position="4"/>
        <end position="116"/>
    </location>
</feature>
<dbReference type="GO" id="GO:0016846">
    <property type="term" value="F:carbon-sulfur lyase activity"/>
    <property type="evidence" value="ECO:0007669"/>
    <property type="project" value="InterPro"/>
</dbReference>
<evidence type="ECO:0000313" key="6">
    <source>
        <dbReference type="EMBL" id="EHK42082.1"/>
    </source>
</evidence>
<evidence type="ECO:0000259" key="5">
    <source>
        <dbReference type="PROSITE" id="PS51891"/>
    </source>
</evidence>
<dbReference type="eggNOG" id="ENOG502S5AR">
    <property type="taxonomic scope" value="Eukaryota"/>
</dbReference>
<dbReference type="HOGENOM" id="CLU_055491_3_6_1"/>
<keyword evidence="4" id="KW-0456">Lyase</keyword>
<accession>G9P556</accession>
<protein>
    <recommendedName>
        <fullName evidence="5">CENP-V/GFA domain-containing protein</fullName>
    </recommendedName>
</protein>
<dbReference type="AlphaFoldDB" id="G9P556"/>
<dbReference type="GO" id="GO:0046872">
    <property type="term" value="F:metal ion binding"/>
    <property type="evidence" value="ECO:0007669"/>
    <property type="project" value="UniProtKB-KW"/>
</dbReference>
<dbReference type="STRING" id="452589.G9P556"/>
<evidence type="ECO:0000256" key="1">
    <source>
        <dbReference type="ARBA" id="ARBA00005495"/>
    </source>
</evidence>
<dbReference type="Pfam" id="PF04828">
    <property type="entry name" value="GFA"/>
    <property type="match status" value="1"/>
</dbReference>
<dbReference type="InterPro" id="IPR011057">
    <property type="entry name" value="Mss4-like_sf"/>
</dbReference>
<name>G9P556_HYPAI</name>
<sequence length="143" mass="15074">MVAHSGGCLCGQVRYTYDAEPVAKVLCHCNDCRKISGSSYSVNFLIPDAAFRVTAGTPKVFSKVADSGATIVSYFCGDCGSMMWRESPSSGPNKVLKAGTLDDSDKIISTAGIDAEAFTRSRIEWVQPIAGASQRAGPSQKAA</sequence>
<dbReference type="Gene3D" id="3.90.1590.10">
    <property type="entry name" value="glutathione-dependent formaldehyde- activating enzyme (gfa)"/>
    <property type="match status" value="1"/>
</dbReference>
<dbReference type="InterPro" id="IPR006913">
    <property type="entry name" value="CENP-V/GFA"/>
</dbReference>
<evidence type="ECO:0000256" key="2">
    <source>
        <dbReference type="ARBA" id="ARBA00022723"/>
    </source>
</evidence>